<comment type="cofactor">
    <cofactor evidence="4">
        <name>FAD</name>
        <dbReference type="ChEBI" id="CHEBI:57692"/>
    </cofactor>
</comment>
<feature type="binding site" evidence="4">
    <location>
        <begin position="563"/>
        <end position="564"/>
    </location>
    <ligand>
        <name>FAD</name>
        <dbReference type="ChEBI" id="CHEBI:57692"/>
    </ligand>
</feature>
<dbReference type="HOGENOM" id="CLU_002865_6_3_1"/>
<reference evidence="6 7" key="1">
    <citation type="journal article" date="2014" name="BMC Genomics">
        <title>Comparative genome sequencing reveals chemotype-specific gene clusters in the toxigenic black mold Stachybotrys.</title>
        <authorList>
            <person name="Semeiks J."/>
            <person name="Borek D."/>
            <person name="Otwinowski Z."/>
            <person name="Grishin N.V."/>
        </authorList>
    </citation>
    <scope>NUCLEOTIDE SEQUENCE [LARGE SCALE GENOMIC DNA]</scope>
    <source>
        <strain evidence="7">CBS 109288 / IBT 7711</strain>
    </source>
</reference>
<evidence type="ECO:0000256" key="4">
    <source>
        <dbReference type="PIRSR" id="PIRSR000137-2"/>
    </source>
</evidence>
<dbReference type="PANTHER" id="PTHR11552">
    <property type="entry name" value="GLUCOSE-METHANOL-CHOLINE GMC OXIDOREDUCTASE"/>
    <property type="match status" value="1"/>
</dbReference>
<accession>A0A084AM79</accession>
<dbReference type="InterPro" id="IPR007867">
    <property type="entry name" value="GMC_OxRtase_C"/>
</dbReference>
<dbReference type="AlphaFoldDB" id="A0A084AM79"/>
<keyword evidence="4" id="KW-0274">FAD</keyword>
<dbReference type="GO" id="GO:0016614">
    <property type="term" value="F:oxidoreductase activity, acting on CH-OH group of donors"/>
    <property type="evidence" value="ECO:0007669"/>
    <property type="project" value="InterPro"/>
</dbReference>
<evidence type="ECO:0000313" key="6">
    <source>
        <dbReference type="EMBL" id="KEY66408.1"/>
    </source>
</evidence>
<keyword evidence="4" id="KW-0285">Flavoprotein</keyword>
<organism evidence="6 7">
    <name type="scientific">Stachybotrys chartarum (strain CBS 109288 / IBT 7711)</name>
    <name type="common">Toxic black mold</name>
    <name type="synonym">Stilbospora chartarum</name>
    <dbReference type="NCBI Taxonomy" id="1280523"/>
    <lineage>
        <taxon>Eukaryota</taxon>
        <taxon>Fungi</taxon>
        <taxon>Dikarya</taxon>
        <taxon>Ascomycota</taxon>
        <taxon>Pezizomycotina</taxon>
        <taxon>Sordariomycetes</taxon>
        <taxon>Hypocreomycetidae</taxon>
        <taxon>Hypocreales</taxon>
        <taxon>Stachybotryaceae</taxon>
        <taxon>Stachybotrys</taxon>
    </lineage>
</organism>
<dbReference type="SUPFAM" id="SSF51905">
    <property type="entry name" value="FAD/NAD(P)-binding domain"/>
    <property type="match status" value="1"/>
</dbReference>
<dbReference type="OrthoDB" id="269227at2759"/>
<keyword evidence="7" id="KW-1185">Reference proteome</keyword>
<feature type="active site" description="Proton acceptor" evidence="3">
    <location>
        <position position="562"/>
    </location>
</feature>
<dbReference type="EMBL" id="KL648659">
    <property type="protein sequence ID" value="KEY66408.1"/>
    <property type="molecule type" value="Genomic_DNA"/>
</dbReference>
<evidence type="ECO:0000259" key="5">
    <source>
        <dbReference type="PROSITE" id="PS00624"/>
    </source>
</evidence>
<evidence type="ECO:0000256" key="1">
    <source>
        <dbReference type="ARBA" id="ARBA00010790"/>
    </source>
</evidence>
<evidence type="ECO:0000256" key="2">
    <source>
        <dbReference type="ARBA" id="ARBA00023180"/>
    </source>
</evidence>
<dbReference type="Proteomes" id="UP000028045">
    <property type="component" value="Unassembled WGS sequence"/>
</dbReference>
<dbReference type="Pfam" id="PF00732">
    <property type="entry name" value="GMC_oxred_N"/>
    <property type="match status" value="1"/>
</dbReference>
<feature type="domain" description="Glucose-methanol-choline oxidoreductase N-terminal" evidence="5">
    <location>
        <begin position="285"/>
        <end position="299"/>
    </location>
</feature>
<evidence type="ECO:0000256" key="3">
    <source>
        <dbReference type="PIRSR" id="PIRSR000137-1"/>
    </source>
</evidence>
<dbReference type="GO" id="GO:0044550">
    <property type="term" value="P:secondary metabolite biosynthetic process"/>
    <property type="evidence" value="ECO:0007669"/>
    <property type="project" value="TreeGrafter"/>
</dbReference>
<protein>
    <recommendedName>
        <fullName evidence="5">Glucose-methanol-choline oxidoreductase N-terminal domain-containing protein</fullName>
    </recommendedName>
</protein>
<evidence type="ECO:0000313" key="7">
    <source>
        <dbReference type="Proteomes" id="UP000028045"/>
    </source>
</evidence>
<dbReference type="InterPro" id="IPR000172">
    <property type="entry name" value="GMC_OxRdtase_N"/>
</dbReference>
<dbReference type="SUPFAM" id="SSF54373">
    <property type="entry name" value="FAD-linked reductases, C-terminal domain"/>
    <property type="match status" value="1"/>
</dbReference>
<feature type="binding site" evidence="4">
    <location>
        <begin position="517"/>
        <end position="518"/>
    </location>
    <ligand>
        <name>FAD</name>
        <dbReference type="ChEBI" id="CHEBI:57692"/>
    </ligand>
</feature>
<dbReference type="InterPro" id="IPR036188">
    <property type="entry name" value="FAD/NAD-bd_sf"/>
</dbReference>
<keyword evidence="2" id="KW-0325">Glycoprotein</keyword>
<dbReference type="InterPro" id="IPR012132">
    <property type="entry name" value="GMC_OxRdtase"/>
</dbReference>
<dbReference type="PROSITE" id="PS00624">
    <property type="entry name" value="GMC_OXRED_2"/>
    <property type="match status" value="1"/>
</dbReference>
<dbReference type="Pfam" id="PF05199">
    <property type="entry name" value="GMC_oxred_C"/>
    <property type="match status" value="1"/>
</dbReference>
<dbReference type="Gene3D" id="3.30.560.10">
    <property type="entry name" value="Glucose Oxidase, domain 3"/>
    <property type="match status" value="1"/>
</dbReference>
<dbReference type="PANTHER" id="PTHR11552:SF138">
    <property type="entry name" value="DEHYDROGENASE PKFF-RELATED"/>
    <property type="match status" value="1"/>
</dbReference>
<comment type="similarity">
    <text evidence="1">Belongs to the GMC oxidoreductase family.</text>
</comment>
<dbReference type="PIRSF" id="PIRSF000137">
    <property type="entry name" value="Alcohol_oxidase"/>
    <property type="match status" value="1"/>
</dbReference>
<dbReference type="Gene3D" id="3.50.50.60">
    <property type="entry name" value="FAD/NAD(P)-binding domain"/>
    <property type="match status" value="1"/>
</dbReference>
<dbReference type="GO" id="GO:0050660">
    <property type="term" value="F:flavin adenine dinucleotide binding"/>
    <property type="evidence" value="ECO:0007669"/>
    <property type="project" value="InterPro"/>
</dbReference>
<sequence>MAGQIVASQSTTTYDFIIVGGGTAGLTLAARLSEDEDTTVAVVEAGSYYQITNPLLSSTPAGASFWAGSSPTDVNPGVDWGFVTTPQAGANDRQLHYARGKCLGGSSGRNFMVYHRPDKGSLQQWADTVDDQSYTFDSLLPYFQKSVNFTPPGPTRFENATARYSGDVFSPEGGPLQVSYPNYANPFNTWMPHAFAELGINETQDFNSGNLLGSQWCTTTINPHNAFRSDSQTAFLEASQARPNLKVYYLTLAIQIIFEDKIAVGVRLDSGLTLHARREVILSAGAIQSPQLLMVSGVGPADLLGQLGIPVVANRPGVGQNLTDHVMFGPSYRVTTPTLGPLIEDPALIFAEIIRYYSTARGPLTSPATEYLGWEKVPRELLSNSTARLLAQLPASWPEIEYVGLPVHSGNLSSVLDGPPGENLASIIGVLVAPQSRGNISIRSADMAEPPDINPNWLTHQVDQDLVLVAYKRIRRMFAADTLRPLLADVVEYFPGPAVQTDDQILELLRDTMTTVWHAATTCRMGRRDDPNAVVDTSARVIGVHGLRIVDASAFALLPPGHPQAMVYGFAEKIADEIRKGQ</sequence>
<feature type="active site" description="Proton donor" evidence="3">
    <location>
        <position position="518"/>
    </location>
</feature>
<feature type="binding site" evidence="4">
    <location>
        <begin position="110"/>
        <end position="113"/>
    </location>
    <ligand>
        <name>FAD</name>
        <dbReference type="ChEBI" id="CHEBI:57692"/>
    </ligand>
</feature>
<proteinExistence type="inferred from homology"/>
<name>A0A084AM79_STACB</name>
<gene>
    <name evidence="6" type="ORF">S7711_05841</name>
</gene>